<evidence type="ECO:0000256" key="3">
    <source>
        <dbReference type="PROSITE-ProRule" id="PRU00169"/>
    </source>
</evidence>
<dbReference type="SUPFAM" id="SSF52172">
    <property type="entry name" value="CheY-like"/>
    <property type="match status" value="1"/>
</dbReference>
<keyword evidence="7" id="KW-1185">Reference proteome</keyword>
<dbReference type="Pfam" id="PF00072">
    <property type="entry name" value="Response_reg"/>
    <property type="match status" value="1"/>
</dbReference>
<proteinExistence type="predicted"/>
<dbReference type="InterPro" id="IPR058245">
    <property type="entry name" value="NreC/VraR/RcsB-like_REC"/>
</dbReference>
<dbReference type="RefSeq" id="WP_253884921.1">
    <property type="nucleotide sequence ID" value="NZ_BAAAVB010000026.1"/>
</dbReference>
<evidence type="ECO:0000259" key="4">
    <source>
        <dbReference type="PROSITE" id="PS50043"/>
    </source>
</evidence>
<dbReference type="InterPro" id="IPR011006">
    <property type="entry name" value="CheY-like_superfamily"/>
</dbReference>
<dbReference type="SUPFAM" id="SSF46894">
    <property type="entry name" value="C-terminal effector domain of the bipartite response regulators"/>
    <property type="match status" value="1"/>
</dbReference>
<dbReference type="Pfam" id="PF00196">
    <property type="entry name" value="GerE"/>
    <property type="match status" value="1"/>
</dbReference>
<dbReference type="InterPro" id="IPR039420">
    <property type="entry name" value="WalR-like"/>
</dbReference>
<evidence type="ECO:0000256" key="1">
    <source>
        <dbReference type="ARBA" id="ARBA00022553"/>
    </source>
</evidence>
<reference evidence="6 7" key="1">
    <citation type="submission" date="2022-06" db="EMBL/GenBank/DDBJ databases">
        <title>Genomic Encyclopedia of Archaeal and Bacterial Type Strains, Phase II (KMG-II): from individual species to whole genera.</title>
        <authorList>
            <person name="Goeker M."/>
        </authorList>
    </citation>
    <scope>NUCLEOTIDE SEQUENCE [LARGE SCALE GENOMIC DNA]</scope>
    <source>
        <strain evidence="6 7">DSM 44255</strain>
    </source>
</reference>
<evidence type="ECO:0000259" key="5">
    <source>
        <dbReference type="PROSITE" id="PS50110"/>
    </source>
</evidence>
<feature type="domain" description="HTH luxR-type" evidence="4">
    <location>
        <begin position="236"/>
        <end position="301"/>
    </location>
</feature>
<dbReference type="Gene3D" id="3.40.50.2300">
    <property type="match status" value="1"/>
</dbReference>
<dbReference type="InterPro" id="IPR001789">
    <property type="entry name" value="Sig_transdc_resp-reg_receiver"/>
</dbReference>
<dbReference type="SMART" id="SM00421">
    <property type="entry name" value="HTH_LUXR"/>
    <property type="match status" value="1"/>
</dbReference>
<dbReference type="GO" id="GO:0003677">
    <property type="term" value="F:DNA binding"/>
    <property type="evidence" value="ECO:0007669"/>
    <property type="project" value="UniProtKB-KW"/>
</dbReference>
<feature type="domain" description="Response regulatory" evidence="5">
    <location>
        <begin position="106"/>
        <end position="221"/>
    </location>
</feature>
<evidence type="ECO:0000313" key="7">
    <source>
        <dbReference type="Proteomes" id="UP001205185"/>
    </source>
</evidence>
<accession>A0ABT1I5Y8</accession>
<gene>
    <name evidence="6" type="ORF">LV75_000479</name>
</gene>
<dbReference type="CDD" id="cd06170">
    <property type="entry name" value="LuxR_C_like"/>
    <property type="match status" value="1"/>
</dbReference>
<dbReference type="PANTHER" id="PTHR43214:SF43">
    <property type="entry name" value="TWO-COMPONENT RESPONSE REGULATOR"/>
    <property type="match status" value="1"/>
</dbReference>
<dbReference type="CDD" id="cd17535">
    <property type="entry name" value="REC_NarL-like"/>
    <property type="match status" value="1"/>
</dbReference>
<dbReference type="SMART" id="SM00448">
    <property type="entry name" value="REC"/>
    <property type="match status" value="1"/>
</dbReference>
<feature type="modified residue" description="4-aspartylphosphate" evidence="3">
    <location>
        <position position="156"/>
    </location>
</feature>
<sequence>MITFGEPPGEAGKALFAALRELYLAAGAPTVRAIAERTELSRDTVHRALTADRVPRWSTLQDVVTALDGDVEQFRQLWATAMGTASSPVGSGESTPSHQPDTGAIRVALVDDHPVMVDGLQTMLGAAGFDIVGTALDGHAAVAMVLATQPDVVLMDVVMPNGNGIDATAEIVARLPDARVLMFTMDSREETFRAAVRAGARGFLFKDTRVAELSEVIRAISAGQTHWGHPAAPRLLDEPKHGFTERELTVLELICGGLSRTGIADELGISVRTVDSHYAAIANKIGTRNRVRMALYAIEHGLVAPPVKHSGNDSGR</sequence>
<dbReference type="Proteomes" id="UP001205185">
    <property type="component" value="Unassembled WGS sequence"/>
</dbReference>
<dbReference type="InterPro" id="IPR016032">
    <property type="entry name" value="Sig_transdc_resp-reg_C-effctor"/>
</dbReference>
<evidence type="ECO:0000313" key="6">
    <source>
        <dbReference type="EMBL" id="MCP2267997.1"/>
    </source>
</evidence>
<dbReference type="PROSITE" id="PS50110">
    <property type="entry name" value="RESPONSE_REGULATORY"/>
    <property type="match status" value="1"/>
</dbReference>
<keyword evidence="1 3" id="KW-0597">Phosphoprotein</keyword>
<protein>
    <submittedName>
        <fullName evidence="6">DNA-binding response regulator, NarL/FixJ family, contains REC and HTH domains</fullName>
    </submittedName>
</protein>
<keyword evidence="2 6" id="KW-0238">DNA-binding</keyword>
<dbReference type="EMBL" id="JAMTCO010000001">
    <property type="protein sequence ID" value="MCP2267997.1"/>
    <property type="molecule type" value="Genomic_DNA"/>
</dbReference>
<comment type="caution">
    <text evidence="6">The sequence shown here is derived from an EMBL/GenBank/DDBJ whole genome shotgun (WGS) entry which is preliminary data.</text>
</comment>
<dbReference type="PANTHER" id="PTHR43214">
    <property type="entry name" value="TWO-COMPONENT RESPONSE REGULATOR"/>
    <property type="match status" value="1"/>
</dbReference>
<dbReference type="PROSITE" id="PS50043">
    <property type="entry name" value="HTH_LUXR_2"/>
    <property type="match status" value="1"/>
</dbReference>
<organism evidence="6 7">
    <name type="scientific">Actinokineospora diospyrosa</name>
    <dbReference type="NCBI Taxonomy" id="103728"/>
    <lineage>
        <taxon>Bacteria</taxon>
        <taxon>Bacillati</taxon>
        <taxon>Actinomycetota</taxon>
        <taxon>Actinomycetes</taxon>
        <taxon>Pseudonocardiales</taxon>
        <taxon>Pseudonocardiaceae</taxon>
        <taxon>Actinokineospora</taxon>
    </lineage>
</organism>
<name>A0ABT1I5Y8_9PSEU</name>
<evidence type="ECO:0000256" key="2">
    <source>
        <dbReference type="ARBA" id="ARBA00023125"/>
    </source>
</evidence>
<dbReference type="PRINTS" id="PR00038">
    <property type="entry name" value="HTHLUXR"/>
</dbReference>
<dbReference type="InterPro" id="IPR000792">
    <property type="entry name" value="Tscrpt_reg_LuxR_C"/>
</dbReference>